<dbReference type="InterPro" id="IPR001761">
    <property type="entry name" value="Peripla_BP/Lac1_sug-bd_dom"/>
</dbReference>
<dbReference type="KEGG" id="scc:Spico_1663"/>
<reference evidence="6" key="1">
    <citation type="submission" date="2011-04" db="EMBL/GenBank/DDBJ databases">
        <title>The complete genome of Spirochaeta coccoides DSM 17374.</title>
        <authorList>
            <person name="Lucas S."/>
            <person name="Copeland A."/>
            <person name="Lapidus A."/>
            <person name="Bruce D."/>
            <person name="Goodwin L."/>
            <person name="Pitluck S."/>
            <person name="Peters L."/>
            <person name="Kyrpides N."/>
            <person name="Mavromatis K."/>
            <person name="Pagani I."/>
            <person name="Ivanova N."/>
            <person name="Ovchinnikova G."/>
            <person name="Lu M."/>
            <person name="Detter J.C."/>
            <person name="Tapia R."/>
            <person name="Han C."/>
            <person name="Land M."/>
            <person name="Hauser L."/>
            <person name="Markowitz V."/>
            <person name="Cheng J.-F."/>
            <person name="Hugenholtz P."/>
            <person name="Woyke T."/>
            <person name="Wu D."/>
            <person name="Spring S."/>
            <person name="Schroeder M."/>
            <person name="Brambilla E."/>
            <person name="Klenk H.-P."/>
            <person name="Eisen J.A."/>
        </authorList>
    </citation>
    <scope>NUCLEOTIDE SEQUENCE [LARGE SCALE GENOMIC DNA]</scope>
    <source>
        <strain evidence="6">ATCC BAA-1237 / DSM 17374 / SPN1</strain>
    </source>
</reference>
<dbReference type="RefSeq" id="WP_013740254.1">
    <property type="nucleotide sequence ID" value="NC_015436.1"/>
</dbReference>
<accession>F4GKH8</accession>
<dbReference type="SMART" id="SM00354">
    <property type="entry name" value="HTH_LACI"/>
    <property type="match status" value="1"/>
</dbReference>
<dbReference type="HOGENOM" id="CLU_037628_6_0_12"/>
<dbReference type="EMBL" id="CP002659">
    <property type="protein sequence ID" value="AEC02861.1"/>
    <property type="molecule type" value="Genomic_DNA"/>
</dbReference>
<evidence type="ECO:0000313" key="6">
    <source>
        <dbReference type="Proteomes" id="UP000007939"/>
    </source>
</evidence>
<dbReference type="SUPFAM" id="SSF53822">
    <property type="entry name" value="Periplasmic binding protein-like I"/>
    <property type="match status" value="1"/>
</dbReference>
<evidence type="ECO:0000256" key="1">
    <source>
        <dbReference type="ARBA" id="ARBA00023015"/>
    </source>
</evidence>
<proteinExistence type="predicted"/>
<protein>
    <submittedName>
        <fullName evidence="5">Transcriptional regulator, LacI family</fullName>
    </submittedName>
</protein>
<keyword evidence="2" id="KW-0238">DNA-binding</keyword>
<keyword evidence="6" id="KW-1185">Reference proteome</keyword>
<dbReference type="CDD" id="cd06267">
    <property type="entry name" value="PBP1_LacI_sugar_binding-like"/>
    <property type="match status" value="1"/>
</dbReference>
<dbReference type="SUPFAM" id="SSF47413">
    <property type="entry name" value="lambda repressor-like DNA-binding domains"/>
    <property type="match status" value="1"/>
</dbReference>
<dbReference type="InterPro" id="IPR000843">
    <property type="entry name" value="HTH_LacI"/>
</dbReference>
<evidence type="ECO:0000256" key="3">
    <source>
        <dbReference type="ARBA" id="ARBA00023163"/>
    </source>
</evidence>
<dbReference type="PANTHER" id="PTHR30146:SF109">
    <property type="entry name" value="HTH-TYPE TRANSCRIPTIONAL REGULATOR GALS"/>
    <property type="match status" value="1"/>
</dbReference>
<dbReference type="InterPro" id="IPR028082">
    <property type="entry name" value="Peripla_BP_I"/>
</dbReference>
<organism evidence="5 6">
    <name type="scientific">Parasphaerochaeta coccoides (strain ATCC BAA-1237 / DSM 17374 / SPN1)</name>
    <name type="common">Sphaerochaeta coccoides</name>
    <dbReference type="NCBI Taxonomy" id="760011"/>
    <lineage>
        <taxon>Bacteria</taxon>
        <taxon>Pseudomonadati</taxon>
        <taxon>Spirochaetota</taxon>
        <taxon>Spirochaetia</taxon>
        <taxon>Spirochaetales</taxon>
        <taxon>Sphaerochaetaceae</taxon>
        <taxon>Parasphaerochaeta</taxon>
    </lineage>
</organism>
<dbReference type="PROSITE" id="PS00356">
    <property type="entry name" value="HTH_LACI_1"/>
    <property type="match status" value="1"/>
</dbReference>
<sequence length="374" mass="40892">MKKRKDSTAELPQVAATIKDVAELSRVSIATVSRVMNNIGVVNPETEKRVRAAIATLDYRRNNVARALKMRSTRTIGFICPDLSNIFFTEIVDRIENILGPLGYSLVVCSSAHSVDEEKRKVSILLDRNVDGIIAAPAGNAHDAFSPCARAHVPVVFIDRVVPGASYDVVLTDNHRGAYEATEALIREGHRKIGFLGGTLDVYTTRERLAGYEQALQDNGITVDERFLFFGGMSLGDGSLLMRKALSQDDAPEAYFLVNELVHVGASAYLLEEVPLAERSRIVFASFDYMHYAPLLRFCHYAVAQQVAAIGAEAAALIRRRIDGDRAGFPANIMLKPEIKVMINNGGIISNPEFLPVGLGKKTAFRDSAGVAKD</sequence>
<keyword evidence="1" id="KW-0805">Transcription regulation</keyword>
<dbReference type="GO" id="GO:0003700">
    <property type="term" value="F:DNA-binding transcription factor activity"/>
    <property type="evidence" value="ECO:0007669"/>
    <property type="project" value="TreeGrafter"/>
</dbReference>
<evidence type="ECO:0000259" key="4">
    <source>
        <dbReference type="PROSITE" id="PS50932"/>
    </source>
</evidence>
<dbReference type="Gene3D" id="3.40.50.2300">
    <property type="match status" value="2"/>
</dbReference>
<dbReference type="STRING" id="760011.Spico_1663"/>
<dbReference type="GO" id="GO:0000976">
    <property type="term" value="F:transcription cis-regulatory region binding"/>
    <property type="evidence" value="ECO:0007669"/>
    <property type="project" value="TreeGrafter"/>
</dbReference>
<dbReference type="OrthoDB" id="9784962at2"/>
<dbReference type="PROSITE" id="PS50932">
    <property type="entry name" value="HTH_LACI_2"/>
    <property type="match status" value="1"/>
</dbReference>
<feature type="domain" description="HTH lacI-type" evidence="4">
    <location>
        <begin position="16"/>
        <end position="70"/>
    </location>
</feature>
<dbReference type="Pfam" id="PF00532">
    <property type="entry name" value="Peripla_BP_1"/>
    <property type="match status" value="1"/>
</dbReference>
<reference evidence="5 6" key="2">
    <citation type="journal article" date="2012" name="Stand. Genomic Sci.">
        <title>Complete genome sequence of the termite hindgut bacterium Spirochaeta coccoides type strain (SPN1(T)), reclassification in the genus Sphaerochaeta as Sphaerochaeta coccoides comb. nov. and emendations of the family Spirochaetaceae and the genus Sphaerochaeta.</title>
        <authorList>
            <person name="Abt B."/>
            <person name="Han C."/>
            <person name="Scheuner C."/>
            <person name="Lu M."/>
            <person name="Lapidus A."/>
            <person name="Nolan M."/>
            <person name="Lucas S."/>
            <person name="Hammon N."/>
            <person name="Deshpande S."/>
            <person name="Cheng J.F."/>
            <person name="Tapia R."/>
            <person name="Goodwin L.A."/>
            <person name="Pitluck S."/>
            <person name="Liolios K."/>
            <person name="Pagani I."/>
            <person name="Ivanova N."/>
            <person name="Mavromatis K."/>
            <person name="Mikhailova N."/>
            <person name="Huntemann M."/>
            <person name="Pati A."/>
            <person name="Chen A."/>
            <person name="Palaniappan K."/>
            <person name="Land M."/>
            <person name="Hauser L."/>
            <person name="Brambilla E.M."/>
            <person name="Rohde M."/>
            <person name="Spring S."/>
            <person name="Gronow S."/>
            <person name="Goker M."/>
            <person name="Woyke T."/>
            <person name="Bristow J."/>
            <person name="Eisen J.A."/>
            <person name="Markowitz V."/>
            <person name="Hugenholtz P."/>
            <person name="Kyrpides N.C."/>
            <person name="Klenk H.P."/>
            <person name="Detter J.C."/>
        </authorList>
    </citation>
    <scope>NUCLEOTIDE SEQUENCE [LARGE SCALE GENOMIC DNA]</scope>
    <source>
        <strain evidence="6">ATCC BAA-1237 / DSM 17374 / SPN1</strain>
    </source>
</reference>
<evidence type="ECO:0000313" key="5">
    <source>
        <dbReference type="EMBL" id="AEC02861.1"/>
    </source>
</evidence>
<dbReference type="PANTHER" id="PTHR30146">
    <property type="entry name" value="LACI-RELATED TRANSCRIPTIONAL REPRESSOR"/>
    <property type="match status" value="1"/>
</dbReference>
<evidence type="ECO:0000256" key="2">
    <source>
        <dbReference type="ARBA" id="ARBA00023125"/>
    </source>
</evidence>
<dbReference type="AlphaFoldDB" id="F4GKH8"/>
<keyword evidence="3" id="KW-0804">Transcription</keyword>
<dbReference type="InterPro" id="IPR010982">
    <property type="entry name" value="Lambda_DNA-bd_dom_sf"/>
</dbReference>
<name>F4GKH8_PARC1</name>
<dbReference type="eggNOG" id="COG1609">
    <property type="taxonomic scope" value="Bacteria"/>
</dbReference>
<dbReference type="Gene3D" id="1.10.260.40">
    <property type="entry name" value="lambda repressor-like DNA-binding domains"/>
    <property type="match status" value="1"/>
</dbReference>
<gene>
    <name evidence="5" type="ordered locus">Spico_1663</name>
</gene>
<dbReference type="CDD" id="cd01392">
    <property type="entry name" value="HTH_LacI"/>
    <property type="match status" value="1"/>
</dbReference>
<dbReference type="Proteomes" id="UP000007939">
    <property type="component" value="Chromosome"/>
</dbReference>
<dbReference type="Pfam" id="PF00356">
    <property type="entry name" value="LacI"/>
    <property type="match status" value="1"/>
</dbReference>